<organism evidence="1 2">
    <name type="scientific">Caballeronia arvi</name>
    <dbReference type="NCBI Taxonomy" id="1777135"/>
    <lineage>
        <taxon>Bacteria</taxon>
        <taxon>Pseudomonadati</taxon>
        <taxon>Pseudomonadota</taxon>
        <taxon>Betaproteobacteria</taxon>
        <taxon>Burkholderiales</taxon>
        <taxon>Burkholderiaceae</taxon>
        <taxon>Caballeronia</taxon>
    </lineage>
</organism>
<accession>A0A158L0H0</accession>
<dbReference type="AlphaFoldDB" id="A0A158L0H0"/>
<proteinExistence type="predicted"/>
<evidence type="ECO:0000313" key="1">
    <source>
        <dbReference type="EMBL" id="SAL86888.1"/>
    </source>
</evidence>
<sequence length="62" mass="6894">MKESFKSVILRIYQTPNGQWAGRLMIGNEDVGWIAGCASPAEVEQAIRETGMCLDQVEVRLP</sequence>
<reference evidence="1" key="1">
    <citation type="submission" date="2016-01" db="EMBL/GenBank/DDBJ databases">
        <authorList>
            <person name="Peeters C."/>
        </authorList>
    </citation>
    <scope>NUCLEOTIDE SEQUENCE [LARGE SCALE GENOMIC DNA]</scope>
    <source>
        <strain evidence="1">LMG 29317</strain>
    </source>
</reference>
<name>A0A158L0H0_9BURK</name>
<evidence type="ECO:0000313" key="2">
    <source>
        <dbReference type="Proteomes" id="UP000055019"/>
    </source>
</evidence>
<protein>
    <submittedName>
        <fullName evidence="1">Uncharacterized protein</fullName>
    </submittedName>
</protein>
<dbReference type="EMBL" id="FCOM02000080">
    <property type="protein sequence ID" value="SAL86888.1"/>
    <property type="molecule type" value="Genomic_DNA"/>
</dbReference>
<dbReference type="RefSeq" id="WP_143749436.1">
    <property type="nucleotide sequence ID" value="NZ_FCOM02000080.1"/>
</dbReference>
<dbReference type="OrthoDB" id="9134325at2"/>
<keyword evidence="2" id="KW-1185">Reference proteome</keyword>
<comment type="caution">
    <text evidence="1">The sequence shown here is derived from an EMBL/GenBank/DDBJ whole genome shotgun (WGS) entry which is preliminary data.</text>
</comment>
<gene>
    <name evidence="1" type="ORF">AWB74_07886</name>
</gene>
<dbReference type="Proteomes" id="UP000055019">
    <property type="component" value="Unassembled WGS sequence"/>
</dbReference>